<organism evidence="2 3">
    <name type="scientific">Planotetraspora thailandica</name>
    <dbReference type="NCBI Taxonomy" id="487172"/>
    <lineage>
        <taxon>Bacteria</taxon>
        <taxon>Bacillati</taxon>
        <taxon>Actinomycetota</taxon>
        <taxon>Actinomycetes</taxon>
        <taxon>Streptosporangiales</taxon>
        <taxon>Streptosporangiaceae</taxon>
        <taxon>Planotetraspora</taxon>
    </lineage>
</organism>
<protein>
    <submittedName>
        <fullName evidence="2">Uncharacterized protein</fullName>
    </submittedName>
</protein>
<dbReference type="EMBL" id="BOOR01000107">
    <property type="protein sequence ID" value="GII59898.1"/>
    <property type="molecule type" value="Genomic_DNA"/>
</dbReference>
<name>A0A8J3Y2U7_9ACTN</name>
<reference evidence="2" key="1">
    <citation type="submission" date="2021-01" db="EMBL/GenBank/DDBJ databases">
        <title>Whole genome shotgun sequence of Planotetraspora thailandica NBRC 104271.</title>
        <authorList>
            <person name="Komaki H."/>
            <person name="Tamura T."/>
        </authorList>
    </citation>
    <scope>NUCLEOTIDE SEQUENCE</scope>
    <source>
        <strain evidence="2">NBRC 104271</strain>
    </source>
</reference>
<comment type="caution">
    <text evidence="2">The sequence shown here is derived from an EMBL/GenBank/DDBJ whole genome shotgun (WGS) entry which is preliminary data.</text>
</comment>
<accession>A0A8J3Y2U7</accession>
<dbReference type="RefSeq" id="WP_203949935.1">
    <property type="nucleotide sequence ID" value="NZ_BOOR01000107.1"/>
</dbReference>
<dbReference type="Proteomes" id="UP000605992">
    <property type="component" value="Unassembled WGS sequence"/>
</dbReference>
<evidence type="ECO:0000313" key="2">
    <source>
        <dbReference type="EMBL" id="GII59898.1"/>
    </source>
</evidence>
<dbReference type="AlphaFoldDB" id="A0A8J3Y2U7"/>
<keyword evidence="3" id="KW-1185">Reference proteome</keyword>
<proteinExistence type="predicted"/>
<feature type="region of interest" description="Disordered" evidence="1">
    <location>
        <begin position="1"/>
        <end position="26"/>
    </location>
</feature>
<evidence type="ECO:0000256" key="1">
    <source>
        <dbReference type="SAM" id="MobiDB-lite"/>
    </source>
</evidence>
<evidence type="ECO:0000313" key="3">
    <source>
        <dbReference type="Proteomes" id="UP000605992"/>
    </source>
</evidence>
<gene>
    <name evidence="2" type="ORF">Pth03_82870</name>
</gene>
<sequence length="50" mass="5421">MDDEATIARGRGAMTGGTPPGRSRGRLADEVYDTLLGQLEDFPKLGYYVC</sequence>